<dbReference type="InterPro" id="IPR013766">
    <property type="entry name" value="Thioredoxin_domain"/>
</dbReference>
<dbReference type="InterPro" id="IPR036249">
    <property type="entry name" value="Thioredoxin-like_sf"/>
</dbReference>
<evidence type="ECO:0000313" key="9">
    <source>
        <dbReference type="Proteomes" id="UP000541421"/>
    </source>
</evidence>
<protein>
    <recommendedName>
        <fullName evidence="3 4">Thioredoxin</fullName>
    </recommendedName>
</protein>
<dbReference type="PANTHER" id="PTHR46115">
    <property type="entry name" value="THIOREDOXIN-LIKE PROTEIN 1"/>
    <property type="match status" value="1"/>
</dbReference>
<evidence type="ECO:0000256" key="1">
    <source>
        <dbReference type="ARBA" id="ARBA00023157"/>
    </source>
</evidence>
<dbReference type="InterPro" id="IPR017937">
    <property type="entry name" value="Thioredoxin_CS"/>
</dbReference>
<comment type="caution">
    <text evidence="8">The sequence shown here is derived from an EMBL/GenBank/DDBJ whole genome shotgun (WGS) entry which is preliminary data.</text>
</comment>
<comment type="similarity">
    <text evidence="4">Belongs to the thioredoxin family.</text>
</comment>
<name>A0A7Y4P682_9BURK</name>
<dbReference type="CDD" id="cd02947">
    <property type="entry name" value="TRX_family"/>
    <property type="match status" value="1"/>
</dbReference>
<sequence length="125" mass="13782">MSVKELNESNFASVLTDDNIVIIDFWAPWCGPCRQFAPTFEAASEAHPDIVFAKVNTEEEQGLAASFRIRSIPTLMIFREKVMLFNQAGALPASALEDLIQQVKALDMEKIHADIAAQQANNTAS</sequence>
<feature type="disulfide bond" description="Redox-active" evidence="6">
    <location>
        <begin position="30"/>
        <end position="33"/>
    </location>
</feature>
<dbReference type="GO" id="GO:0015035">
    <property type="term" value="F:protein-disulfide reductase activity"/>
    <property type="evidence" value="ECO:0007669"/>
    <property type="project" value="UniProtKB-UniRule"/>
</dbReference>
<feature type="active site" description="Nucleophile" evidence="5">
    <location>
        <position position="33"/>
    </location>
</feature>
<dbReference type="InterPro" id="IPR005746">
    <property type="entry name" value="Thioredoxin"/>
</dbReference>
<evidence type="ECO:0000256" key="4">
    <source>
        <dbReference type="PIRNR" id="PIRNR000077"/>
    </source>
</evidence>
<keyword evidence="2 6" id="KW-0676">Redox-active center</keyword>
<dbReference type="Pfam" id="PF00085">
    <property type="entry name" value="Thioredoxin"/>
    <property type="match status" value="1"/>
</dbReference>
<dbReference type="RefSeq" id="WP_171588628.1">
    <property type="nucleotide sequence ID" value="NZ_JABGBO010000005.1"/>
</dbReference>
<dbReference type="EMBL" id="JABGBO010000005">
    <property type="protein sequence ID" value="NOL49649.1"/>
    <property type="molecule type" value="Genomic_DNA"/>
</dbReference>
<dbReference type="AlphaFoldDB" id="A0A7Y4P682"/>
<dbReference type="NCBIfam" id="TIGR01068">
    <property type="entry name" value="thioredoxin"/>
    <property type="match status" value="1"/>
</dbReference>
<dbReference type="PROSITE" id="PS51352">
    <property type="entry name" value="THIOREDOXIN_2"/>
    <property type="match status" value="1"/>
</dbReference>
<keyword evidence="1 6" id="KW-1015">Disulfide bond</keyword>
<feature type="site" description="Contributes to redox potential value" evidence="5">
    <location>
        <position position="32"/>
    </location>
</feature>
<feature type="site" description="Deprotonates C-terminal active site Cys" evidence="5">
    <location>
        <position position="24"/>
    </location>
</feature>
<evidence type="ECO:0000256" key="2">
    <source>
        <dbReference type="ARBA" id="ARBA00023284"/>
    </source>
</evidence>
<dbReference type="FunFam" id="3.40.30.10:FF:000155">
    <property type="entry name" value="Thioredoxin"/>
    <property type="match status" value="1"/>
</dbReference>
<organism evidence="8 9">
    <name type="scientific">Pelistega europaea</name>
    <dbReference type="NCBI Taxonomy" id="106147"/>
    <lineage>
        <taxon>Bacteria</taxon>
        <taxon>Pseudomonadati</taxon>
        <taxon>Pseudomonadota</taxon>
        <taxon>Betaproteobacteria</taxon>
        <taxon>Burkholderiales</taxon>
        <taxon>Alcaligenaceae</taxon>
        <taxon>Pelistega</taxon>
    </lineage>
</organism>
<dbReference type="Gene3D" id="3.40.30.10">
    <property type="entry name" value="Glutaredoxin"/>
    <property type="match status" value="1"/>
</dbReference>
<evidence type="ECO:0000256" key="5">
    <source>
        <dbReference type="PIRSR" id="PIRSR000077-1"/>
    </source>
</evidence>
<feature type="domain" description="Thioredoxin" evidence="7">
    <location>
        <begin position="1"/>
        <end position="105"/>
    </location>
</feature>
<reference evidence="8 9" key="1">
    <citation type="submission" date="2020-05" db="EMBL/GenBank/DDBJ databases">
        <authorList>
            <person name="Niu N."/>
        </authorList>
    </citation>
    <scope>NUCLEOTIDE SEQUENCE [LARGE SCALE GENOMIC DNA]</scope>
    <source>
        <strain evidence="8 9">LMG10982</strain>
    </source>
</reference>
<dbReference type="Proteomes" id="UP000541421">
    <property type="component" value="Unassembled WGS sequence"/>
</dbReference>
<proteinExistence type="inferred from homology"/>
<evidence type="ECO:0000256" key="6">
    <source>
        <dbReference type="PIRSR" id="PIRSR000077-4"/>
    </source>
</evidence>
<keyword evidence="9" id="KW-1185">Reference proteome</keyword>
<evidence type="ECO:0000256" key="3">
    <source>
        <dbReference type="NCBIfam" id="TIGR01068"/>
    </source>
</evidence>
<dbReference type="PRINTS" id="PR00421">
    <property type="entry name" value="THIOREDOXIN"/>
</dbReference>
<accession>A0A7Y4P682</accession>
<evidence type="ECO:0000313" key="8">
    <source>
        <dbReference type="EMBL" id="NOL49649.1"/>
    </source>
</evidence>
<dbReference type="PROSITE" id="PS00194">
    <property type="entry name" value="THIOREDOXIN_1"/>
    <property type="match status" value="1"/>
</dbReference>
<feature type="site" description="Contributes to redox potential value" evidence="5">
    <location>
        <position position="31"/>
    </location>
</feature>
<evidence type="ECO:0000259" key="7">
    <source>
        <dbReference type="PROSITE" id="PS51352"/>
    </source>
</evidence>
<gene>
    <name evidence="8" type="primary">trxA</name>
    <name evidence="8" type="ORF">HKX40_05810</name>
</gene>
<dbReference type="PIRSF" id="PIRSF000077">
    <property type="entry name" value="Thioredoxin"/>
    <property type="match status" value="1"/>
</dbReference>
<feature type="active site" description="Nucleophile" evidence="5">
    <location>
        <position position="30"/>
    </location>
</feature>
<dbReference type="SUPFAM" id="SSF52833">
    <property type="entry name" value="Thioredoxin-like"/>
    <property type="match status" value="1"/>
</dbReference>